<keyword evidence="1" id="KW-0472">Membrane</keyword>
<evidence type="ECO:0000256" key="1">
    <source>
        <dbReference type="SAM" id="Phobius"/>
    </source>
</evidence>
<feature type="transmembrane region" description="Helical" evidence="1">
    <location>
        <begin position="109"/>
        <end position="125"/>
    </location>
</feature>
<dbReference type="AlphaFoldDB" id="A0AB39V864"/>
<evidence type="ECO:0000313" key="2">
    <source>
        <dbReference type="EMBL" id="XDU63981.1"/>
    </source>
</evidence>
<dbReference type="KEGG" id="lmes:AB8B23_08555"/>
<feature type="transmembrane region" description="Helical" evidence="1">
    <location>
        <begin position="12"/>
        <end position="33"/>
    </location>
</feature>
<feature type="transmembrane region" description="Helical" evidence="1">
    <location>
        <begin position="85"/>
        <end position="103"/>
    </location>
</feature>
<proteinExistence type="predicted"/>
<protein>
    <submittedName>
        <fullName evidence="2">Uncharacterized protein</fullName>
    </submittedName>
</protein>
<keyword evidence="1" id="KW-1133">Transmembrane helix</keyword>
<dbReference type="RefSeq" id="WP_369712392.1">
    <property type="nucleotide sequence ID" value="NZ_CP165646.1"/>
</dbReference>
<sequence length="126" mass="14785">MNKNKKIKFPDWMSLFPFFISQLILYPIALYTRKVIIEINSASPILVFLLHFFELVIFFSITLILPLIVFFVLGVMYDFEIRMKNVFYILGSLILMYIFLTLIFNMKELLLLIGCCIVFGLGLLVK</sequence>
<gene>
    <name evidence="2" type="ORF">AB8B23_08555</name>
</gene>
<name>A0AB39V864_9FUSO</name>
<dbReference type="EMBL" id="CP165646">
    <property type="protein sequence ID" value="XDU63981.1"/>
    <property type="molecule type" value="Genomic_DNA"/>
</dbReference>
<accession>A0AB39V864</accession>
<reference evidence="2" key="1">
    <citation type="submission" date="2024-07" db="EMBL/GenBank/DDBJ databases">
        <authorList>
            <person name="Li X.-J."/>
            <person name="Wang X."/>
        </authorList>
    </citation>
    <scope>NUCLEOTIDE SEQUENCE</scope>
    <source>
        <strain evidence="2">HSP-342</strain>
    </source>
</reference>
<keyword evidence="1" id="KW-0812">Transmembrane</keyword>
<feature type="transmembrane region" description="Helical" evidence="1">
    <location>
        <begin position="45"/>
        <end position="73"/>
    </location>
</feature>
<organism evidence="2">
    <name type="scientific">Leptotrichia mesophila</name>
    <dbReference type="NCBI Taxonomy" id="3239303"/>
    <lineage>
        <taxon>Bacteria</taxon>
        <taxon>Fusobacteriati</taxon>
        <taxon>Fusobacteriota</taxon>
        <taxon>Fusobacteriia</taxon>
        <taxon>Fusobacteriales</taxon>
        <taxon>Leptotrichiaceae</taxon>
        <taxon>Leptotrichia</taxon>
    </lineage>
</organism>